<evidence type="ECO:0000256" key="2">
    <source>
        <dbReference type="ARBA" id="ARBA00022771"/>
    </source>
</evidence>
<dbReference type="InterPro" id="IPR001841">
    <property type="entry name" value="Znf_RING"/>
</dbReference>
<dbReference type="PANTHER" id="PTHR22791">
    <property type="entry name" value="RING-TYPE DOMAIN-CONTAINING PROTEIN"/>
    <property type="match status" value="1"/>
</dbReference>
<protein>
    <recommendedName>
        <fullName evidence="5">RING-type domain-containing protein</fullName>
    </recommendedName>
</protein>
<dbReference type="Pfam" id="PF13639">
    <property type="entry name" value="zf-RING_2"/>
    <property type="match status" value="1"/>
</dbReference>
<keyword evidence="2 4" id="KW-0863">Zinc-finger</keyword>
<reference evidence="6" key="3">
    <citation type="submission" date="2025-09" db="UniProtKB">
        <authorList>
            <consortium name="Ensembl"/>
        </authorList>
    </citation>
    <scope>IDENTIFICATION</scope>
</reference>
<dbReference type="InterPro" id="IPR017907">
    <property type="entry name" value="Znf_RING_CS"/>
</dbReference>
<keyword evidence="7" id="KW-1185">Reference proteome</keyword>
<reference evidence="6" key="1">
    <citation type="submission" date="2019-06" db="EMBL/GenBank/DDBJ databases">
        <authorList>
            <consortium name="Wellcome Sanger Institute Data Sharing"/>
        </authorList>
    </citation>
    <scope>NUCLEOTIDE SEQUENCE [LARGE SCALE GENOMIC DNA]</scope>
</reference>
<dbReference type="GO" id="GO:0061630">
    <property type="term" value="F:ubiquitin protein ligase activity"/>
    <property type="evidence" value="ECO:0007669"/>
    <property type="project" value="TreeGrafter"/>
</dbReference>
<dbReference type="Ensembl" id="ENSSFAT00005001870.1">
    <property type="protein sequence ID" value="ENSSFAP00005001767.1"/>
    <property type="gene ID" value="ENSSFAG00005001187.1"/>
</dbReference>
<dbReference type="InParanoid" id="A0A672F888"/>
<feature type="domain" description="RING-type" evidence="5">
    <location>
        <begin position="7"/>
        <end position="54"/>
    </location>
</feature>
<dbReference type="PROSITE" id="PS50089">
    <property type="entry name" value="ZF_RING_2"/>
    <property type="match status" value="1"/>
</dbReference>
<evidence type="ECO:0000256" key="1">
    <source>
        <dbReference type="ARBA" id="ARBA00022723"/>
    </source>
</evidence>
<name>A0A672F888_SALFA</name>
<dbReference type="GO" id="GO:0008270">
    <property type="term" value="F:zinc ion binding"/>
    <property type="evidence" value="ECO:0007669"/>
    <property type="project" value="UniProtKB-KW"/>
</dbReference>
<dbReference type="PROSITE" id="PS00518">
    <property type="entry name" value="ZF_RING_1"/>
    <property type="match status" value="1"/>
</dbReference>
<accession>A0A672F888</accession>
<keyword evidence="3" id="KW-0862">Zinc</keyword>
<dbReference type="SUPFAM" id="SSF57850">
    <property type="entry name" value="RING/U-box"/>
    <property type="match status" value="1"/>
</dbReference>
<dbReference type="Proteomes" id="UP000472267">
    <property type="component" value="Chromosome 5"/>
</dbReference>
<organism evidence="6 7">
    <name type="scientific">Salarias fasciatus</name>
    <name type="common">Jewelled blenny</name>
    <name type="synonym">Blennius fasciatus</name>
    <dbReference type="NCBI Taxonomy" id="181472"/>
    <lineage>
        <taxon>Eukaryota</taxon>
        <taxon>Metazoa</taxon>
        <taxon>Chordata</taxon>
        <taxon>Craniata</taxon>
        <taxon>Vertebrata</taxon>
        <taxon>Euteleostomi</taxon>
        <taxon>Actinopterygii</taxon>
        <taxon>Neopterygii</taxon>
        <taxon>Teleostei</taxon>
        <taxon>Neoteleostei</taxon>
        <taxon>Acanthomorphata</taxon>
        <taxon>Ovalentaria</taxon>
        <taxon>Blenniimorphae</taxon>
        <taxon>Blenniiformes</taxon>
        <taxon>Blennioidei</taxon>
        <taxon>Blenniidae</taxon>
        <taxon>Salariinae</taxon>
        <taxon>Salarias</taxon>
    </lineage>
</organism>
<evidence type="ECO:0000259" key="5">
    <source>
        <dbReference type="PROSITE" id="PS50089"/>
    </source>
</evidence>
<dbReference type="SMART" id="SM00184">
    <property type="entry name" value="RING"/>
    <property type="match status" value="1"/>
</dbReference>
<keyword evidence="1" id="KW-0479">Metal-binding</keyword>
<evidence type="ECO:0000256" key="4">
    <source>
        <dbReference type="PROSITE-ProRule" id="PRU00175"/>
    </source>
</evidence>
<dbReference type="GO" id="GO:0016567">
    <property type="term" value="P:protein ubiquitination"/>
    <property type="evidence" value="ECO:0007669"/>
    <property type="project" value="TreeGrafter"/>
</dbReference>
<dbReference type="AlphaFoldDB" id="A0A672F888"/>
<sequence>AGIYSECIVCFDQYSRKDRVPRMLHCNHTFCTPCLQRLSKLEGRMYTVSCPLCRWITCTRASLTLPGSLWINTEIWDQMVAEKKEGDHLKDGGDKLCKPALHPGQFRKNSEQSCRIPRQPLLTSWVSKSVVFGDGSLTTGSLTGVMLIFVRPE</sequence>
<dbReference type="InterPro" id="IPR051435">
    <property type="entry name" value="RING_finger_E3_ubiq-ligases"/>
</dbReference>
<dbReference type="InterPro" id="IPR013083">
    <property type="entry name" value="Znf_RING/FYVE/PHD"/>
</dbReference>
<dbReference type="PANTHER" id="PTHR22791:SF31">
    <property type="entry name" value="IM:7152348"/>
    <property type="match status" value="1"/>
</dbReference>
<dbReference type="Gene3D" id="3.30.40.10">
    <property type="entry name" value="Zinc/RING finger domain, C3HC4 (zinc finger)"/>
    <property type="match status" value="1"/>
</dbReference>
<evidence type="ECO:0000313" key="6">
    <source>
        <dbReference type="Ensembl" id="ENSSFAP00005001767.1"/>
    </source>
</evidence>
<evidence type="ECO:0000313" key="7">
    <source>
        <dbReference type="Proteomes" id="UP000472267"/>
    </source>
</evidence>
<evidence type="ECO:0000256" key="3">
    <source>
        <dbReference type="ARBA" id="ARBA00022833"/>
    </source>
</evidence>
<proteinExistence type="predicted"/>
<reference evidence="6" key="2">
    <citation type="submission" date="2025-08" db="UniProtKB">
        <authorList>
            <consortium name="Ensembl"/>
        </authorList>
    </citation>
    <scope>IDENTIFICATION</scope>
</reference>